<sequence>MIVALTVTVLGVLALVVGVDSRSTITAAGAVTIDCGTRAAVGSAQVSFGDTVELYDADDVHGGPLATTRLDTLRVMGGDTCFAEFEVDDVKTVDVYVVRMGKTFRGLATAEGLRTGYLFV</sequence>
<protein>
    <submittedName>
        <fullName evidence="1">Uncharacterized protein</fullName>
    </submittedName>
</protein>
<dbReference type="Proteomes" id="UP000035009">
    <property type="component" value="Unassembled WGS sequence"/>
</dbReference>
<dbReference type="EMBL" id="BAOP01000004">
    <property type="protein sequence ID" value="GAC78558.1"/>
    <property type="molecule type" value="Genomic_DNA"/>
</dbReference>
<comment type="caution">
    <text evidence="1">The sequence shown here is derived from an EMBL/GenBank/DDBJ whole genome shotgun (WGS) entry which is preliminary data.</text>
</comment>
<dbReference type="AlphaFoldDB" id="M3VA60"/>
<gene>
    <name evidence="1" type="ORF">GM1_004_00030</name>
</gene>
<keyword evidence="2" id="KW-1185">Reference proteome</keyword>
<accession>M3VA60</accession>
<evidence type="ECO:0000313" key="1">
    <source>
        <dbReference type="EMBL" id="GAC78558.1"/>
    </source>
</evidence>
<reference evidence="1 2" key="1">
    <citation type="submission" date="2013-02" db="EMBL/GenBank/DDBJ databases">
        <title>Whole genome shotgun sequence of Gordonia malaquae NBRC 108250.</title>
        <authorList>
            <person name="Yoshida I."/>
            <person name="Hosoyama A."/>
            <person name="Tsuchikane K."/>
            <person name="Ando Y."/>
            <person name="Baba S."/>
            <person name="Ohji S."/>
            <person name="Hamada M."/>
            <person name="Tamura T."/>
            <person name="Yamazoe A."/>
            <person name="Yamazaki S."/>
            <person name="Fujita N."/>
        </authorList>
    </citation>
    <scope>NUCLEOTIDE SEQUENCE [LARGE SCALE GENOMIC DNA]</scope>
    <source>
        <strain evidence="1 2">NBRC 108250</strain>
    </source>
</reference>
<dbReference type="STRING" id="410332.SAMN04488550_2678"/>
<organism evidence="1 2">
    <name type="scientific">Gordonia malaquae NBRC 108250</name>
    <dbReference type="NCBI Taxonomy" id="1223542"/>
    <lineage>
        <taxon>Bacteria</taxon>
        <taxon>Bacillati</taxon>
        <taxon>Actinomycetota</taxon>
        <taxon>Actinomycetes</taxon>
        <taxon>Mycobacteriales</taxon>
        <taxon>Gordoniaceae</taxon>
        <taxon>Gordonia</taxon>
    </lineage>
</organism>
<evidence type="ECO:0000313" key="2">
    <source>
        <dbReference type="Proteomes" id="UP000035009"/>
    </source>
</evidence>
<proteinExistence type="predicted"/>
<name>M3VA60_GORML</name>